<feature type="region of interest" description="Disordered" evidence="2">
    <location>
        <begin position="1"/>
        <end position="41"/>
    </location>
</feature>
<sequence length="1226" mass="132734">MPAPPRGLTSASAGRQWFRESGNAPRRCRRNRDRPQGFGGRGRDPVCPVAFLLRSNSLCQGSRMRLNAGTLVLVCLLLAGTAPAGTVGHTLTVAPGDVVISGNDSYTVVGLELERAGTVRSWTAVPGEPLLPVISGNVLIPAGAEVEAITAVPLERAELGSYQVHPVQPMRPLSQFENVPFVSPDLRVYLSDEVFPAEPLVAVPAGNKSGYRVAGFLYCPFEYRPASGRLTLVTKVRIEVRYREHAAPVTVLTPGQNALFRRDVAELVVNPRDVARMAPPVAEMDVDEIDVVMFTSATLAPALSGLRDWLVRKGYFTEIVRHDTLSTPGRDTQEKMRNLVKQLYAERGLKYVILAGNYQHCPVRYGYLPYTTYNVPADMYFGDLDGSWDANNNGNFGEMDGDSVDLFHDVYVGRLPFSTAANVANFLHKDTTYEKTPDGDYLDDVLLPHEVLWANIDYHGGIVNRNIAILLNERSPWQVDSGLNMNSSRAISALNAGRQHMHFAGHGSENAFGSTFSTSHIPSLTNIGKPTIVTSMACHCGWFDRSASCLGELLVNATNGGAVATMLNARYGWGAPPCQGPNENLNCQIYHNFQKALTLGQAHGLARDFLRNESFSQMSTRWAMYTNTLQGDPMMRVWREVPVTPVLDYAAEIPAMPQTYPVLVSGGDGPVAGARVALTHQGELVGRGVAGDDGVAYVQLPAVEDTWTLTLSVSGPDIEFTERTVTIAAGGAASLVVFDRAVVDSDNGRLDPGDEVPVFFVVRNRGNAAADSVAGQLGTTSPWVTIIEDEAAYGAVGIGDTARGTAYTVRVAADCPHAHPARFTLTTTAADGEATSSATLIVGLPHGRGGNWATLDTGDYVLSVMNNGGIGSTEWRGEGFGFVYPKTRTWSNSALMHGSFMLGTDTSWVVDNYYGAPDWKRCPLDFEPGDSVRPVHPPELGDKQFIASFSDANHPEPRGVVVTHRVYGSARPTHRDFVILEYRLHNTGTGPLENLHVAAACDFRTGNWDVNDIYDYAGTDSARIVAWNRAQPETTALGIRPIYPRGMTGWANCIFHNTHINDGFTKAEKMGFMDGTLRQTTGTTQGRWHAMASSGPYHIPAGDSQIVAFALVGGRTVAGMLVNSDTAAAWYDPPVGVAENPGRPVPHREFAIGPRLVIDGLRISYQGLAPGREVAVAAFDASGRYRAGHRFTTAGASGTFDWRPPLTPGVYFIRVGDESEKVLKLR</sequence>
<dbReference type="GO" id="GO:0008234">
    <property type="term" value="F:cysteine-type peptidase activity"/>
    <property type="evidence" value="ECO:0007669"/>
    <property type="project" value="InterPro"/>
</dbReference>
<dbReference type="Gene3D" id="3.40.50.1460">
    <property type="match status" value="1"/>
</dbReference>
<accession>A0A7V0T5D0</accession>
<evidence type="ECO:0000313" key="4">
    <source>
        <dbReference type="EMBL" id="HDQ99121.1"/>
    </source>
</evidence>
<dbReference type="InterPro" id="IPR029031">
    <property type="entry name" value="Gingipain_N_sf"/>
</dbReference>
<dbReference type="Pfam" id="PF01364">
    <property type="entry name" value="Peptidase_C25"/>
    <property type="match status" value="1"/>
</dbReference>
<dbReference type="InterPro" id="IPR029030">
    <property type="entry name" value="Caspase-like_dom_sf"/>
</dbReference>
<reference evidence="4" key="1">
    <citation type="journal article" date="2020" name="mSystems">
        <title>Genome- and Community-Level Interaction Insights into Carbon Utilization and Element Cycling Functions of Hydrothermarchaeota in Hydrothermal Sediment.</title>
        <authorList>
            <person name="Zhou Z."/>
            <person name="Liu Y."/>
            <person name="Xu W."/>
            <person name="Pan J."/>
            <person name="Luo Z.H."/>
            <person name="Li M."/>
        </authorList>
    </citation>
    <scope>NUCLEOTIDE SEQUENCE [LARGE SCALE GENOMIC DNA]</scope>
    <source>
        <strain evidence="4">SpSt-1182</strain>
    </source>
</reference>
<dbReference type="EMBL" id="DSBX01000091">
    <property type="protein sequence ID" value="HDQ99121.1"/>
    <property type="molecule type" value="Genomic_DNA"/>
</dbReference>
<evidence type="ECO:0000256" key="2">
    <source>
        <dbReference type="SAM" id="MobiDB-lite"/>
    </source>
</evidence>
<feature type="domain" description="Gingipain" evidence="3">
    <location>
        <begin position="293"/>
        <end position="637"/>
    </location>
</feature>
<dbReference type="InterPro" id="IPR001769">
    <property type="entry name" value="Gingipain"/>
</dbReference>
<dbReference type="Gene3D" id="3.40.50.10390">
    <property type="entry name" value="Gingipain r, domain 1"/>
    <property type="match status" value="1"/>
</dbReference>
<comment type="caution">
    <text evidence="4">The sequence shown here is derived from an EMBL/GenBank/DDBJ whole genome shotgun (WGS) entry which is preliminary data.</text>
</comment>
<name>A0A7V0T5D0_UNCW3</name>
<dbReference type="SUPFAM" id="SSF52129">
    <property type="entry name" value="Caspase-like"/>
    <property type="match status" value="1"/>
</dbReference>
<dbReference type="InterPro" id="IPR038490">
    <property type="entry name" value="Gingipain_propep_sf"/>
</dbReference>
<dbReference type="GO" id="GO:0006508">
    <property type="term" value="P:proteolysis"/>
    <property type="evidence" value="ECO:0007669"/>
    <property type="project" value="InterPro"/>
</dbReference>
<dbReference type="AlphaFoldDB" id="A0A7V0T5D0"/>
<evidence type="ECO:0000259" key="3">
    <source>
        <dbReference type="Pfam" id="PF01364"/>
    </source>
</evidence>
<dbReference type="Gene3D" id="2.60.40.3800">
    <property type="match status" value="1"/>
</dbReference>
<protein>
    <recommendedName>
        <fullName evidence="3">Gingipain domain-containing protein</fullName>
    </recommendedName>
</protein>
<evidence type="ECO:0000256" key="1">
    <source>
        <dbReference type="ARBA" id="ARBA00022729"/>
    </source>
</evidence>
<gene>
    <name evidence="4" type="ORF">ENN51_02390</name>
</gene>
<keyword evidence="1" id="KW-0732">Signal</keyword>
<dbReference type="Proteomes" id="UP000885672">
    <property type="component" value="Unassembled WGS sequence"/>
</dbReference>
<proteinExistence type="predicted"/>
<organism evidence="4">
    <name type="scientific">candidate division WOR-3 bacterium</name>
    <dbReference type="NCBI Taxonomy" id="2052148"/>
    <lineage>
        <taxon>Bacteria</taxon>
        <taxon>Bacteria division WOR-3</taxon>
    </lineage>
</organism>